<evidence type="ECO:0000259" key="1">
    <source>
        <dbReference type="Pfam" id="PF12937"/>
    </source>
</evidence>
<name>A0A5C2RYV3_9APHY</name>
<keyword evidence="3" id="KW-1185">Reference proteome</keyword>
<dbReference type="Proteomes" id="UP000313359">
    <property type="component" value="Unassembled WGS sequence"/>
</dbReference>
<dbReference type="STRING" id="1328759.A0A5C2RYV3"/>
<sequence>MLLLVNKLPTELLVAIFSCIVDELDLGHVICLPAGANDSERLDFRPLTCLTHVCRHWRDVAMHYPPFWSSVVGPSLKCVETCLTRSAPLPASVYLSEYSRGFCYPDDCRMISPYAHRIARLDIEITPLMKNIQTLLPVGLTGLECLNISSWRDSFRPEDLSMDVAPEPVDQGEEDGLDVENQLSLPAGVESNLKALALKPVVDVLPWGDFKSLTHLFLAFNPDYPRFDVNDIVATVAQMPALRHLHLSTIIYPRIRRRPALRPRSIPVTSLCMSMSPASAGLFDVVLRHLPNLLVLEVLVKNVDQLQPLCCSLIRTPCHVPHFAAYA</sequence>
<reference evidence="2" key="1">
    <citation type="journal article" date="2018" name="Genome Biol. Evol.">
        <title>Genomics and development of Lentinus tigrinus, a white-rot wood-decaying mushroom with dimorphic fruiting bodies.</title>
        <authorList>
            <person name="Wu B."/>
            <person name="Xu Z."/>
            <person name="Knudson A."/>
            <person name="Carlson A."/>
            <person name="Chen N."/>
            <person name="Kovaka S."/>
            <person name="LaButti K."/>
            <person name="Lipzen A."/>
            <person name="Pennachio C."/>
            <person name="Riley R."/>
            <person name="Schakwitz W."/>
            <person name="Umezawa K."/>
            <person name="Ohm R.A."/>
            <person name="Grigoriev I.V."/>
            <person name="Nagy L.G."/>
            <person name="Gibbons J."/>
            <person name="Hibbett D."/>
        </authorList>
    </citation>
    <scope>NUCLEOTIDE SEQUENCE [LARGE SCALE GENOMIC DNA]</scope>
    <source>
        <strain evidence="2">ALCF2SS1-6</strain>
    </source>
</reference>
<evidence type="ECO:0000313" key="2">
    <source>
        <dbReference type="EMBL" id="RPD56253.1"/>
    </source>
</evidence>
<proteinExistence type="predicted"/>
<dbReference type="InterPro" id="IPR001810">
    <property type="entry name" value="F-box_dom"/>
</dbReference>
<dbReference type="Gene3D" id="1.20.1280.50">
    <property type="match status" value="1"/>
</dbReference>
<protein>
    <recommendedName>
        <fullName evidence="1">F-box domain-containing protein</fullName>
    </recommendedName>
</protein>
<feature type="domain" description="F-box" evidence="1">
    <location>
        <begin position="6"/>
        <end position="70"/>
    </location>
</feature>
<dbReference type="EMBL" id="ML122289">
    <property type="protein sequence ID" value="RPD56253.1"/>
    <property type="molecule type" value="Genomic_DNA"/>
</dbReference>
<dbReference type="Pfam" id="PF12937">
    <property type="entry name" value="F-box-like"/>
    <property type="match status" value="1"/>
</dbReference>
<accession>A0A5C2RYV3</accession>
<dbReference type="AlphaFoldDB" id="A0A5C2RYV3"/>
<organism evidence="2 3">
    <name type="scientific">Lentinus tigrinus ALCF2SS1-6</name>
    <dbReference type="NCBI Taxonomy" id="1328759"/>
    <lineage>
        <taxon>Eukaryota</taxon>
        <taxon>Fungi</taxon>
        <taxon>Dikarya</taxon>
        <taxon>Basidiomycota</taxon>
        <taxon>Agaricomycotina</taxon>
        <taxon>Agaricomycetes</taxon>
        <taxon>Polyporales</taxon>
        <taxon>Polyporaceae</taxon>
        <taxon>Lentinus</taxon>
    </lineage>
</organism>
<dbReference type="OrthoDB" id="2754196at2759"/>
<evidence type="ECO:0000313" key="3">
    <source>
        <dbReference type="Proteomes" id="UP000313359"/>
    </source>
</evidence>
<gene>
    <name evidence="2" type="ORF">L227DRAFT_656328</name>
</gene>